<sequence length="393" mass="42181">MKAAQQPPAVDPEPGWSQALADGAPGTALEHIEYARSGTIPWADAHRWAAAMTRRPVTALPDDGLFRGAPAVAFVLNTAQNPSYARALAALDPHVDQVTRTRLEGAHARIDAGLLPELREWDLVSGLTGLGAYQLARHGDTDLLRDVLAYLVRLTDPVTVDGEVLPGWWCANGPVDLPSRHWPGGHANLGLAHGISGPLALLSTVMRHGIRMPGQADTIAWICTWLDRHRQGAGARAWWPGMLSRAEWQAGAVSQRGPQRPSWCYGTPGQARAQQLAGLALDDTDRQQLAEDALAGCVSDPAQLFDLTDATLCHGWAGLLLTTWRAAADARDDRLARQLPRLRALMDRYLHGGGQPEAAGLLEGTAGLRLAQHTTTVTTPPASRWDACLLLAG</sequence>
<dbReference type="PRINTS" id="PR01950">
    <property type="entry name" value="LANCSUPER"/>
</dbReference>
<dbReference type="GO" id="GO:0046872">
    <property type="term" value="F:metal ion binding"/>
    <property type="evidence" value="ECO:0007669"/>
    <property type="project" value="UniProtKB-KW"/>
</dbReference>
<accession>A0A561ENB3</accession>
<dbReference type="SMART" id="SM01260">
    <property type="entry name" value="LANC_like"/>
    <property type="match status" value="1"/>
</dbReference>
<reference evidence="3 4" key="1">
    <citation type="submission" date="2019-06" db="EMBL/GenBank/DDBJ databases">
        <title>Sequencing the genomes of 1000 actinobacteria strains.</title>
        <authorList>
            <person name="Klenk H.-P."/>
        </authorList>
    </citation>
    <scope>NUCLEOTIDE SEQUENCE [LARGE SCALE GENOMIC DNA]</scope>
    <source>
        <strain evidence="3 4">DSM 41649</strain>
    </source>
</reference>
<keyword evidence="4" id="KW-1185">Reference proteome</keyword>
<evidence type="ECO:0000313" key="3">
    <source>
        <dbReference type="EMBL" id="TWE17106.1"/>
    </source>
</evidence>
<dbReference type="EMBL" id="VIVR01000001">
    <property type="protein sequence ID" value="TWE17106.1"/>
    <property type="molecule type" value="Genomic_DNA"/>
</dbReference>
<evidence type="ECO:0000313" key="4">
    <source>
        <dbReference type="Proteomes" id="UP000318416"/>
    </source>
</evidence>
<dbReference type="RefSeq" id="WP_145789679.1">
    <property type="nucleotide sequence ID" value="NZ_BAAABR010000089.1"/>
</dbReference>
<keyword evidence="1" id="KW-0479">Metal-binding</keyword>
<protein>
    <submittedName>
        <fullName evidence="3">Lanthionine synthetase-like protein</fullName>
    </submittedName>
</protein>
<feature type="binding site" evidence="1">
    <location>
        <position position="313"/>
    </location>
    <ligand>
        <name>Zn(2+)</name>
        <dbReference type="ChEBI" id="CHEBI:29105"/>
    </ligand>
</feature>
<dbReference type="OrthoDB" id="1882482at2"/>
<feature type="binding site" evidence="1">
    <location>
        <position position="314"/>
    </location>
    <ligand>
        <name>Zn(2+)</name>
        <dbReference type="ChEBI" id="CHEBI:29105"/>
    </ligand>
</feature>
<evidence type="ECO:0000256" key="2">
    <source>
        <dbReference type="SAM" id="MobiDB-lite"/>
    </source>
</evidence>
<comment type="caution">
    <text evidence="3">The sequence shown here is derived from an EMBL/GenBank/DDBJ whole genome shotgun (WGS) entry which is preliminary data.</text>
</comment>
<dbReference type="InterPro" id="IPR007822">
    <property type="entry name" value="LANC-like"/>
</dbReference>
<dbReference type="AlphaFoldDB" id="A0A561ENB3"/>
<organism evidence="3 4">
    <name type="scientific">Kitasatospora atroaurantiaca</name>
    <dbReference type="NCBI Taxonomy" id="285545"/>
    <lineage>
        <taxon>Bacteria</taxon>
        <taxon>Bacillati</taxon>
        <taxon>Actinomycetota</taxon>
        <taxon>Actinomycetes</taxon>
        <taxon>Kitasatosporales</taxon>
        <taxon>Streptomycetaceae</taxon>
        <taxon>Kitasatospora</taxon>
    </lineage>
</organism>
<name>A0A561ENB3_9ACTN</name>
<dbReference type="CDD" id="cd04793">
    <property type="entry name" value="LanC"/>
    <property type="match status" value="1"/>
</dbReference>
<dbReference type="Pfam" id="PF05147">
    <property type="entry name" value="LANC_like"/>
    <property type="match status" value="1"/>
</dbReference>
<feature type="binding site" evidence="1">
    <location>
        <position position="264"/>
    </location>
    <ligand>
        <name>Zn(2+)</name>
        <dbReference type="ChEBI" id="CHEBI:29105"/>
    </ligand>
</feature>
<keyword evidence="1" id="KW-0862">Zinc</keyword>
<dbReference type="SUPFAM" id="SSF158745">
    <property type="entry name" value="LanC-like"/>
    <property type="match status" value="1"/>
</dbReference>
<dbReference type="PRINTS" id="PR01955">
    <property type="entry name" value="LANCFRANKIA"/>
</dbReference>
<feature type="region of interest" description="Disordered" evidence="2">
    <location>
        <begin position="1"/>
        <end position="21"/>
    </location>
</feature>
<proteinExistence type="predicted"/>
<gene>
    <name evidence="3" type="ORF">FB465_2111</name>
</gene>
<evidence type="ECO:0000256" key="1">
    <source>
        <dbReference type="PIRSR" id="PIRSR607822-1"/>
    </source>
</evidence>
<dbReference type="InterPro" id="IPR033889">
    <property type="entry name" value="LanC"/>
</dbReference>
<dbReference type="Gene3D" id="1.50.10.20">
    <property type="match status" value="1"/>
</dbReference>
<dbReference type="Proteomes" id="UP000318416">
    <property type="component" value="Unassembled WGS sequence"/>
</dbReference>
<dbReference type="GO" id="GO:0031179">
    <property type="term" value="P:peptide modification"/>
    <property type="evidence" value="ECO:0007669"/>
    <property type="project" value="InterPro"/>
</dbReference>